<evidence type="ECO:0000313" key="2">
    <source>
        <dbReference type="EMBL" id="KAG5278110.1"/>
    </source>
</evidence>
<sequence length="794" mass="89061">MASLGKSTSKVSRKETRPRSPPDRKRVKASEEFNSVSEEQPPSPTLKRDDIQALSIRQEDLDKLRIPQPPKDSNKPPAMTRVLVRKTRPPDQTRKEIAVSVARPLPQNSIPQPLEYTGPGGPRFDSQGMILPHSILGKLEDFKRDMEARGEMDLVSRVPAPQDQLSQLAGEHGGESERTPHPCDHGNFQSHALQHWNDCMSERWRQQDFISRLLQRPVKQLLMNQSNLYRQTQEQRELISKGLPALHSGHGYRVGSEFWNLPQRYGDEISGITATLTQTERGDPPPITHVAQPHTIRQQSGNVAPEVSVSRTWDSSLYLRQRREELKDVLRELDFNQPEIDGLEVIGSGRPFSSVTVKRSALLGGGKQGDEQEAMEDESGEGDHKENKDPLSKYDDVLLDAVLVPALSFCGELALWTGSPSSHKGEVGISACVTFEAVTGESVSSHIELENHGSTAIYYSWQKIPHTHSFAEVRAARTHTQCFYFNTTMGVILPGERQRVLFTFKSARAGILSELWHLNTHPVLLGGAALQVTLRGVALYQDISAPQRHALQMEIQHKEAVSVCVSLVSDLLRGIRTPERPSSPSQLYNTEEDHFLNINPQLHYHYETIEALKSLWKEVTSSVHYDVTDVATEPQEWDLSVATLRQAVLSLPRLDSEVEVEVEDLRREEALSQLNTLLMVLHTLPQPPPPLTPHTVGRQLWRELVDGLESEAVGLRQTLGMPELRTWGESQQDLQDEACTRVKKEEKSEKKGAPSPKEEKKGGNKEKEEKKGTPRSTPVKDKPAEVRDKISCVS</sequence>
<dbReference type="Pfam" id="PF14646">
    <property type="entry name" value="MYCBPAP"/>
    <property type="match status" value="1"/>
</dbReference>
<dbReference type="PANTHER" id="PTHR48421:SF1">
    <property type="entry name" value="MYCBP-ASSOCIATED PROTEIN"/>
    <property type="match status" value="1"/>
</dbReference>
<dbReference type="AlphaFoldDB" id="A0AAV6GTB4"/>
<gene>
    <name evidence="2" type="ORF">AALO_G00095290</name>
</gene>
<feature type="compositionally biased region" description="Acidic residues" evidence="1">
    <location>
        <begin position="371"/>
        <end position="380"/>
    </location>
</feature>
<dbReference type="Gene3D" id="2.60.40.10">
    <property type="entry name" value="Immunoglobulins"/>
    <property type="match status" value="1"/>
</dbReference>
<feature type="region of interest" description="Disordered" evidence="1">
    <location>
        <begin position="363"/>
        <end position="389"/>
    </location>
</feature>
<evidence type="ECO:0000256" key="1">
    <source>
        <dbReference type="SAM" id="MobiDB-lite"/>
    </source>
</evidence>
<name>A0AAV6GTB4_9TELE</name>
<dbReference type="InterPro" id="IPR032707">
    <property type="entry name" value="MYCBPAP"/>
</dbReference>
<proteinExistence type="predicted"/>
<dbReference type="InterPro" id="IPR013783">
    <property type="entry name" value="Ig-like_fold"/>
</dbReference>
<comment type="caution">
    <text evidence="2">The sequence shown here is derived from an EMBL/GenBank/DDBJ whole genome shotgun (WGS) entry which is preliminary data.</text>
</comment>
<protein>
    <recommendedName>
        <fullName evidence="4">MYCBP-associated protein</fullName>
    </recommendedName>
</protein>
<organism evidence="2 3">
    <name type="scientific">Alosa alosa</name>
    <name type="common">allis shad</name>
    <dbReference type="NCBI Taxonomy" id="278164"/>
    <lineage>
        <taxon>Eukaryota</taxon>
        <taxon>Metazoa</taxon>
        <taxon>Chordata</taxon>
        <taxon>Craniata</taxon>
        <taxon>Vertebrata</taxon>
        <taxon>Euteleostomi</taxon>
        <taxon>Actinopterygii</taxon>
        <taxon>Neopterygii</taxon>
        <taxon>Teleostei</taxon>
        <taxon>Clupei</taxon>
        <taxon>Clupeiformes</taxon>
        <taxon>Clupeoidei</taxon>
        <taxon>Clupeidae</taxon>
        <taxon>Alosa</taxon>
    </lineage>
</organism>
<evidence type="ECO:0000313" key="3">
    <source>
        <dbReference type="Proteomes" id="UP000823561"/>
    </source>
</evidence>
<dbReference type="Proteomes" id="UP000823561">
    <property type="component" value="Chromosome 7"/>
</dbReference>
<dbReference type="EMBL" id="JADWDJ010000007">
    <property type="protein sequence ID" value="KAG5278110.1"/>
    <property type="molecule type" value="Genomic_DNA"/>
</dbReference>
<feature type="region of interest" description="Disordered" evidence="1">
    <location>
        <begin position="1"/>
        <end position="80"/>
    </location>
</feature>
<keyword evidence="3" id="KW-1185">Reference proteome</keyword>
<feature type="compositionally biased region" description="Basic and acidic residues" evidence="1">
    <location>
        <begin position="46"/>
        <end position="65"/>
    </location>
</feature>
<feature type="compositionally biased region" description="Basic and acidic residues" evidence="1">
    <location>
        <begin position="12"/>
        <end position="31"/>
    </location>
</feature>
<accession>A0AAV6GTB4</accession>
<reference evidence="2" key="1">
    <citation type="submission" date="2020-10" db="EMBL/GenBank/DDBJ databases">
        <title>Chromosome-scale genome assembly of the Allis shad, Alosa alosa.</title>
        <authorList>
            <person name="Margot Z."/>
            <person name="Christophe K."/>
            <person name="Cabau C."/>
            <person name="Louis A."/>
            <person name="Berthelot C."/>
            <person name="Parey E."/>
            <person name="Roest Crollius H."/>
            <person name="Montfort J."/>
            <person name="Robinson-Rechavi M."/>
            <person name="Bucao C."/>
            <person name="Bouchez O."/>
            <person name="Gislard M."/>
            <person name="Lluch J."/>
            <person name="Milhes M."/>
            <person name="Lampietro C."/>
            <person name="Lopez Roques C."/>
            <person name="Donnadieu C."/>
            <person name="Braasch I."/>
            <person name="Desvignes T."/>
            <person name="Postlethwait J."/>
            <person name="Bobe J."/>
            <person name="Guiguen Y."/>
        </authorList>
    </citation>
    <scope>NUCLEOTIDE SEQUENCE</scope>
    <source>
        <strain evidence="2">M-15738</strain>
        <tissue evidence="2">Blood</tissue>
    </source>
</reference>
<evidence type="ECO:0008006" key="4">
    <source>
        <dbReference type="Google" id="ProtNLM"/>
    </source>
</evidence>
<dbReference type="PANTHER" id="PTHR48421">
    <property type="entry name" value="MYCBP-ASSOCIATED PROTEIN"/>
    <property type="match status" value="1"/>
</dbReference>
<feature type="region of interest" description="Disordered" evidence="1">
    <location>
        <begin position="724"/>
        <end position="794"/>
    </location>
</feature>
<feature type="compositionally biased region" description="Polar residues" evidence="1">
    <location>
        <begin position="1"/>
        <end position="10"/>
    </location>
</feature>
<feature type="compositionally biased region" description="Basic and acidic residues" evidence="1">
    <location>
        <begin position="738"/>
        <end position="794"/>
    </location>
</feature>